<organism evidence="18 19">
    <name type="scientific">Candidatus Thiomargarita nelsonii</name>
    <dbReference type="NCBI Taxonomy" id="1003181"/>
    <lineage>
        <taxon>Bacteria</taxon>
        <taxon>Pseudomonadati</taxon>
        <taxon>Pseudomonadota</taxon>
        <taxon>Gammaproteobacteria</taxon>
        <taxon>Thiotrichales</taxon>
        <taxon>Thiotrichaceae</taxon>
        <taxon>Thiomargarita</taxon>
    </lineage>
</organism>
<dbReference type="AlphaFoldDB" id="A0A0A6PEE7"/>
<gene>
    <name evidence="15" type="primary">trpE</name>
    <name evidence="18" type="ORF">PN36_00880</name>
</gene>
<evidence type="ECO:0000256" key="11">
    <source>
        <dbReference type="ARBA" id="ARBA00023141"/>
    </source>
</evidence>
<comment type="similarity">
    <text evidence="3 15">Belongs to the anthranilate synthase component I family.</text>
</comment>
<evidence type="ECO:0000256" key="8">
    <source>
        <dbReference type="ARBA" id="ARBA00022723"/>
    </source>
</evidence>
<dbReference type="PRINTS" id="PR00095">
    <property type="entry name" value="ANTSNTHASEI"/>
</dbReference>
<keyword evidence="9 15" id="KW-0822">Tryptophan biosynthesis</keyword>
<sequence length="496" mass="55222">MTPEKFSQLAAEGYNRIPILRQVLADLDTPLSAYLKLAKGEPYSYLLESVEGGEKWGRYSIIGLPAQTIVRVDGYDITVKTGGEITEHTQVTDPLAWIGDFIDRFRVPKLIELPRFTGGLVGYFGYDTVRYIEPRLAKKNFNDPLGTPDILLMLSDEVLVFDNLKGKLYFIIYAIPSQPDAYTKSQQRIEALIKQLRENIIPLDSTSSETTIIESDFKSGFPRPAFLQAVERAKEYIVEGDIMQVVLSQRLSIACEAPPLNVYRTLRCLNPSPYMYYLNLDEFHIVGSSPEILVRLEDQKMTVRPIAGTRPRGRDEAEDLSLEQELLADPKERAEHLMLIDLGRNDVGRVSQISSVQLTENMLIERYSHVMHIVSNVIGQLKPELNALDALKAALPAGTLSGAPKIRAMEIIDELEPIKRGIYGGAVGYITWHGDMDTAIAIRTAVIKDKTLHIQVGAGIVADSVPAKEWDETMNKGRAIFKAVAIASAGGELPCY</sequence>
<keyword evidence="19" id="KW-1185">Reference proteome</keyword>
<dbReference type="GO" id="GO:0004049">
    <property type="term" value="F:anthranilate synthase activity"/>
    <property type="evidence" value="ECO:0007669"/>
    <property type="project" value="UniProtKB-EC"/>
</dbReference>
<dbReference type="InterPro" id="IPR005801">
    <property type="entry name" value="ADC_synthase"/>
</dbReference>
<comment type="subunit">
    <text evidence="4 15">Heterotetramer consisting of two non-identical subunits: a beta subunit (TrpG) and a large alpha subunit (TrpE).</text>
</comment>
<keyword evidence="10 15" id="KW-0460">Magnesium</keyword>
<dbReference type="Gene3D" id="3.60.120.10">
    <property type="entry name" value="Anthranilate synthase"/>
    <property type="match status" value="1"/>
</dbReference>
<name>A0A0A6PEE7_9GAMM</name>
<evidence type="ECO:0000256" key="12">
    <source>
        <dbReference type="ARBA" id="ARBA00023239"/>
    </source>
</evidence>
<dbReference type="EC" id="4.1.3.27" evidence="5 15"/>
<evidence type="ECO:0000256" key="7">
    <source>
        <dbReference type="ARBA" id="ARBA00022605"/>
    </source>
</evidence>
<comment type="cofactor">
    <cofactor evidence="1 15">
        <name>Mg(2+)</name>
        <dbReference type="ChEBI" id="CHEBI:18420"/>
    </cofactor>
</comment>
<dbReference type="EMBL" id="JSZA02000002">
    <property type="protein sequence ID" value="KHD08677.1"/>
    <property type="molecule type" value="Genomic_DNA"/>
</dbReference>
<comment type="caution">
    <text evidence="18">The sequence shown here is derived from an EMBL/GenBank/DDBJ whole genome shotgun (WGS) entry which is preliminary data.</text>
</comment>
<dbReference type="PANTHER" id="PTHR11236">
    <property type="entry name" value="AMINOBENZOATE/ANTHRANILATE SYNTHASE"/>
    <property type="match status" value="1"/>
</dbReference>
<evidence type="ECO:0000256" key="5">
    <source>
        <dbReference type="ARBA" id="ARBA00012266"/>
    </source>
</evidence>
<dbReference type="InterPro" id="IPR006805">
    <property type="entry name" value="Anth_synth_I_N"/>
</dbReference>
<dbReference type="UniPathway" id="UPA00035">
    <property type="reaction ID" value="UER00040"/>
</dbReference>
<dbReference type="Proteomes" id="UP000030428">
    <property type="component" value="Unassembled WGS sequence"/>
</dbReference>
<comment type="function">
    <text evidence="13 15">Part of a heterotetrameric complex that catalyzes the two-step biosynthesis of anthranilate, an intermediate in the biosynthesis of L-tryptophan. In the first step, the glutamine-binding beta subunit (TrpG) of anthranilate synthase (AS) provides the glutamine amidotransferase activity which generates ammonia as a substrate that, along with chorismate, is used in the second step, catalyzed by the large alpha subunit of AS (TrpE) to produce anthranilate. In the absence of TrpG, TrpE can synthesize anthranilate directly from chorismate and high concentrations of ammonia.</text>
</comment>
<evidence type="ECO:0000256" key="4">
    <source>
        <dbReference type="ARBA" id="ARBA00011575"/>
    </source>
</evidence>
<evidence type="ECO:0000256" key="3">
    <source>
        <dbReference type="ARBA" id="ARBA00009562"/>
    </source>
</evidence>
<evidence type="ECO:0000256" key="14">
    <source>
        <dbReference type="ARBA" id="ARBA00047683"/>
    </source>
</evidence>
<dbReference type="InterPro" id="IPR019999">
    <property type="entry name" value="Anth_synth_I-like"/>
</dbReference>
<evidence type="ECO:0000256" key="15">
    <source>
        <dbReference type="RuleBase" id="RU364045"/>
    </source>
</evidence>
<evidence type="ECO:0000313" key="18">
    <source>
        <dbReference type="EMBL" id="KHD08677.1"/>
    </source>
</evidence>
<feature type="domain" description="Chorismate-utilising enzyme C-terminal" evidence="16">
    <location>
        <begin position="225"/>
        <end position="476"/>
    </location>
</feature>
<evidence type="ECO:0000256" key="10">
    <source>
        <dbReference type="ARBA" id="ARBA00022842"/>
    </source>
</evidence>
<comment type="pathway">
    <text evidence="2 15">Amino-acid biosynthesis; L-tryptophan biosynthesis; L-tryptophan from chorismate: step 1/5.</text>
</comment>
<dbReference type="InterPro" id="IPR015890">
    <property type="entry name" value="Chorismate_C"/>
</dbReference>
<feature type="domain" description="Anthranilate synthase component I N-terminal" evidence="17">
    <location>
        <begin position="26"/>
        <end position="169"/>
    </location>
</feature>
<evidence type="ECO:0000259" key="17">
    <source>
        <dbReference type="Pfam" id="PF04715"/>
    </source>
</evidence>
<evidence type="ECO:0000256" key="6">
    <source>
        <dbReference type="ARBA" id="ARBA00020653"/>
    </source>
</evidence>
<protein>
    <recommendedName>
        <fullName evidence="6 15">Anthranilate synthase component 1</fullName>
        <ecNumber evidence="5 15">4.1.3.27</ecNumber>
    </recommendedName>
</protein>
<proteinExistence type="inferred from homology"/>
<dbReference type="NCBIfam" id="TIGR00564">
    <property type="entry name" value="trpE_most"/>
    <property type="match status" value="1"/>
</dbReference>
<evidence type="ECO:0000256" key="1">
    <source>
        <dbReference type="ARBA" id="ARBA00001946"/>
    </source>
</evidence>
<dbReference type="PANTHER" id="PTHR11236:SF48">
    <property type="entry name" value="ISOCHORISMATE SYNTHASE MENF"/>
    <property type="match status" value="1"/>
</dbReference>
<dbReference type="Pfam" id="PF04715">
    <property type="entry name" value="Anth_synt_I_N"/>
    <property type="match status" value="1"/>
</dbReference>
<evidence type="ECO:0000256" key="9">
    <source>
        <dbReference type="ARBA" id="ARBA00022822"/>
    </source>
</evidence>
<dbReference type="SUPFAM" id="SSF56322">
    <property type="entry name" value="ADC synthase"/>
    <property type="match status" value="1"/>
</dbReference>
<keyword evidence="11 15" id="KW-0057">Aromatic amino acid biosynthesis</keyword>
<evidence type="ECO:0000259" key="16">
    <source>
        <dbReference type="Pfam" id="PF00425"/>
    </source>
</evidence>
<keyword evidence="7 15" id="KW-0028">Amino-acid biosynthesis</keyword>
<comment type="catalytic activity">
    <reaction evidence="14 15">
        <text>chorismate + L-glutamine = anthranilate + pyruvate + L-glutamate + H(+)</text>
        <dbReference type="Rhea" id="RHEA:21732"/>
        <dbReference type="ChEBI" id="CHEBI:15361"/>
        <dbReference type="ChEBI" id="CHEBI:15378"/>
        <dbReference type="ChEBI" id="CHEBI:16567"/>
        <dbReference type="ChEBI" id="CHEBI:29748"/>
        <dbReference type="ChEBI" id="CHEBI:29985"/>
        <dbReference type="ChEBI" id="CHEBI:58359"/>
        <dbReference type="EC" id="4.1.3.27"/>
    </reaction>
</comment>
<dbReference type="Pfam" id="PF00425">
    <property type="entry name" value="Chorismate_bind"/>
    <property type="match status" value="1"/>
</dbReference>
<dbReference type="GO" id="GO:0046872">
    <property type="term" value="F:metal ion binding"/>
    <property type="evidence" value="ECO:0007669"/>
    <property type="project" value="UniProtKB-KW"/>
</dbReference>
<reference evidence="18 19" key="1">
    <citation type="journal article" date="2016" name="Front. Microbiol.">
        <title>Single-Cell (Meta-)Genomics of a Dimorphic Candidatus Thiomargarita nelsonii Reveals Genomic Plasticity.</title>
        <authorList>
            <person name="Flood B.E."/>
            <person name="Fliss P."/>
            <person name="Jones D.S."/>
            <person name="Dick G.J."/>
            <person name="Jain S."/>
            <person name="Kaster A.K."/>
            <person name="Winkel M."/>
            <person name="Mussmann M."/>
            <person name="Bailey J."/>
        </authorList>
    </citation>
    <scope>NUCLEOTIDE SEQUENCE [LARGE SCALE GENOMIC DNA]</scope>
    <source>
        <strain evidence="18">Hydrate Ridge</strain>
    </source>
</reference>
<keyword evidence="12 15" id="KW-0456">Lyase</keyword>
<dbReference type="GO" id="GO:0000162">
    <property type="term" value="P:L-tryptophan biosynthetic process"/>
    <property type="evidence" value="ECO:0007669"/>
    <property type="project" value="UniProtKB-UniPathway"/>
</dbReference>
<keyword evidence="8 15" id="KW-0479">Metal-binding</keyword>
<accession>A0A0A6PEE7</accession>
<evidence type="ECO:0000256" key="13">
    <source>
        <dbReference type="ARBA" id="ARBA00025634"/>
    </source>
</evidence>
<evidence type="ECO:0000313" key="19">
    <source>
        <dbReference type="Proteomes" id="UP000030428"/>
    </source>
</evidence>
<evidence type="ECO:0000256" key="2">
    <source>
        <dbReference type="ARBA" id="ARBA00004873"/>
    </source>
</evidence>
<dbReference type="InterPro" id="IPR005256">
    <property type="entry name" value="Anth_synth_I_PabB"/>
</dbReference>